<dbReference type="CDD" id="cd18807">
    <property type="entry name" value="SF1_C_UvrD"/>
    <property type="match status" value="1"/>
</dbReference>
<dbReference type="PROSITE" id="PS51198">
    <property type="entry name" value="UVRD_HELICASE_ATP_BIND"/>
    <property type="match status" value="1"/>
</dbReference>
<dbReference type="Pfam" id="PF13245">
    <property type="entry name" value="AAA_19"/>
    <property type="match status" value="1"/>
</dbReference>
<dbReference type="STRING" id="35623.Aocu_00450"/>
<evidence type="ECO:0000256" key="9">
    <source>
        <dbReference type="PROSITE-ProRule" id="PRU00560"/>
    </source>
</evidence>
<keyword evidence="4 9" id="KW-0067">ATP-binding</keyword>
<feature type="binding site" evidence="9">
    <location>
        <begin position="22"/>
        <end position="29"/>
    </location>
    <ligand>
        <name>ATP</name>
        <dbReference type="ChEBI" id="CHEBI:30616"/>
    </ligand>
</feature>
<evidence type="ECO:0000256" key="3">
    <source>
        <dbReference type="ARBA" id="ARBA00022806"/>
    </source>
</evidence>
<dbReference type="GO" id="GO:0005829">
    <property type="term" value="C:cytosol"/>
    <property type="evidence" value="ECO:0007669"/>
    <property type="project" value="TreeGrafter"/>
</dbReference>
<keyword evidence="12" id="KW-1185">Reference proteome</keyword>
<keyword evidence="1 9" id="KW-0547">Nucleotide-binding</keyword>
<evidence type="ECO:0000313" key="11">
    <source>
        <dbReference type="EMBL" id="CDR30118.1"/>
    </source>
</evidence>
<dbReference type="GO" id="GO:0033202">
    <property type="term" value="C:DNA helicase complex"/>
    <property type="evidence" value="ECO:0007669"/>
    <property type="project" value="TreeGrafter"/>
</dbReference>
<keyword evidence="3 9" id="KW-0347">Helicase</keyword>
<dbReference type="PANTHER" id="PTHR11070">
    <property type="entry name" value="UVRD / RECB / PCRA DNA HELICASE FAMILY MEMBER"/>
    <property type="match status" value="1"/>
</dbReference>
<dbReference type="Pfam" id="PF13361">
    <property type="entry name" value="UvrD_C"/>
    <property type="match status" value="2"/>
</dbReference>
<evidence type="ECO:0000259" key="10">
    <source>
        <dbReference type="PROSITE" id="PS51198"/>
    </source>
</evidence>
<dbReference type="AlphaFoldDB" id="A0A061A8A3"/>
<organism evidence="11 12">
    <name type="scientific">Acholeplasma oculi</name>
    <dbReference type="NCBI Taxonomy" id="35623"/>
    <lineage>
        <taxon>Bacteria</taxon>
        <taxon>Bacillati</taxon>
        <taxon>Mycoplasmatota</taxon>
        <taxon>Mollicutes</taxon>
        <taxon>Acholeplasmatales</taxon>
        <taxon>Acholeplasmataceae</taxon>
        <taxon>Acholeplasma</taxon>
    </lineage>
</organism>
<dbReference type="InParanoid" id="A0A061A8A3"/>
<dbReference type="Gene3D" id="3.40.50.300">
    <property type="entry name" value="P-loop containing nucleotide triphosphate hydrolases"/>
    <property type="match status" value="2"/>
</dbReference>
<evidence type="ECO:0000313" key="12">
    <source>
        <dbReference type="Proteomes" id="UP000032434"/>
    </source>
</evidence>
<evidence type="ECO:0000256" key="1">
    <source>
        <dbReference type="ARBA" id="ARBA00022741"/>
    </source>
</evidence>
<dbReference type="EC" id="5.6.2.4" evidence="7"/>
<evidence type="ECO:0000256" key="8">
    <source>
        <dbReference type="ARBA" id="ARBA00048988"/>
    </source>
</evidence>
<sequence length="382" mass="45042">MILNDEQKNAVYTEEPYVFLLAGAGSGKTRVIVERIKYLISKGVRKEDILCITFTKKAALEMEERLIDTSVSVYTFHGYCYELLAKNKSIKLFEYNNEFLENDILKIANYKNSLGKVKKPSIYDRYQTYLKSRGLVDFDDLLIEALDEVKYHTYQYIFVDEFQDTNLLQFKLLETMLHPNVNFFAVGDPDQSIYGFRGARYELITYLLEKYQAKLLNLEKNYRSTNAILDVSNRLIKKNINRIKKTLKGEKTIDVKPIIWIGSVESIEVKIVQTIKKHKYFDAVILYRNHYQAVRLKQILKRNYLFNVRLMSFHESKGLEFETVFIIGMESLPFDKDPMYKNEEEERRLLFVGLTRAKTNLFIVTTSKTQWIKDLRLDVLYI</sequence>
<evidence type="ECO:0000256" key="5">
    <source>
        <dbReference type="ARBA" id="ARBA00023235"/>
    </source>
</evidence>
<dbReference type="GO" id="GO:0016887">
    <property type="term" value="F:ATP hydrolysis activity"/>
    <property type="evidence" value="ECO:0007669"/>
    <property type="project" value="RHEA"/>
</dbReference>
<dbReference type="EMBL" id="LK028559">
    <property type="protein sequence ID" value="CDR30118.1"/>
    <property type="molecule type" value="Genomic_DNA"/>
</dbReference>
<evidence type="ECO:0000256" key="4">
    <source>
        <dbReference type="ARBA" id="ARBA00022840"/>
    </source>
</evidence>
<dbReference type="InterPro" id="IPR014016">
    <property type="entry name" value="UvrD-like_ATP-bd"/>
</dbReference>
<evidence type="ECO:0000256" key="6">
    <source>
        <dbReference type="ARBA" id="ARBA00034617"/>
    </source>
</evidence>
<dbReference type="InterPro" id="IPR027417">
    <property type="entry name" value="P-loop_NTPase"/>
</dbReference>
<gene>
    <name evidence="11" type="ORF">Aocu_00450</name>
</gene>
<dbReference type="SUPFAM" id="SSF52540">
    <property type="entry name" value="P-loop containing nucleoside triphosphate hydrolases"/>
    <property type="match status" value="1"/>
</dbReference>
<dbReference type="CDD" id="cd17932">
    <property type="entry name" value="DEXQc_UvrD"/>
    <property type="match status" value="1"/>
</dbReference>
<dbReference type="RefSeq" id="WP_052669846.1">
    <property type="nucleotide sequence ID" value="NZ_FUZK01000002.1"/>
</dbReference>
<dbReference type="PATRIC" id="fig|35623.3.peg.44"/>
<evidence type="ECO:0000256" key="2">
    <source>
        <dbReference type="ARBA" id="ARBA00022801"/>
    </source>
</evidence>
<name>A0A061A8A3_9MOLU</name>
<dbReference type="GO" id="GO:0003677">
    <property type="term" value="F:DNA binding"/>
    <property type="evidence" value="ECO:0007669"/>
    <property type="project" value="InterPro"/>
</dbReference>
<dbReference type="GO" id="GO:0000725">
    <property type="term" value="P:recombinational repair"/>
    <property type="evidence" value="ECO:0007669"/>
    <property type="project" value="TreeGrafter"/>
</dbReference>
<dbReference type="InterPro" id="IPR014017">
    <property type="entry name" value="DNA_helicase_UvrD-like_C"/>
</dbReference>
<accession>A0A061A8A3</accession>
<keyword evidence="2 9" id="KW-0378">Hydrolase</keyword>
<dbReference type="KEGG" id="aoc:Aocu_00450"/>
<evidence type="ECO:0000256" key="7">
    <source>
        <dbReference type="ARBA" id="ARBA00034808"/>
    </source>
</evidence>
<keyword evidence="5" id="KW-0413">Isomerase</keyword>
<proteinExistence type="predicted"/>
<feature type="domain" description="UvrD-like helicase ATP-binding" evidence="10">
    <location>
        <begin position="1"/>
        <end position="225"/>
    </location>
</feature>
<dbReference type="GO" id="GO:0005524">
    <property type="term" value="F:ATP binding"/>
    <property type="evidence" value="ECO:0007669"/>
    <property type="project" value="UniProtKB-UniRule"/>
</dbReference>
<comment type="catalytic activity">
    <reaction evidence="6">
        <text>Couples ATP hydrolysis with the unwinding of duplex DNA by translocating in the 3'-5' direction.</text>
        <dbReference type="EC" id="5.6.2.4"/>
    </reaction>
</comment>
<dbReference type="HOGENOM" id="CLU_004585_6_1_14"/>
<dbReference type="Proteomes" id="UP000032434">
    <property type="component" value="Chromosome 1"/>
</dbReference>
<protein>
    <recommendedName>
        <fullName evidence="7">DNA 3'-5' helicase</fullName>
        <ecNumber evidence="7">5.6.2.4</ecNumber>
    </recommendedName>
</protein>
<dbReference type="InterPro" id="IPR000212">
    <property type="entry name" value="DNA_helicase_UvrD/REP"/>
</dbReference>
<dbReference type="GO" id="GO:0043138">
    <property type="term" value="F:3'-5' DNA helicase activity"/>
    <property type="evidence" value="ECO:0007669"/>
    <property type="project" value="UniProtKB-EC"/>
</dbReference>
<reference evidence="12" key="1">
    <citation type="submission" date="2014-05" db="EMBL/GenBank/DDBJ databases">
        <authorList>
            <person name="Kube M."/>
        </authorList>
    </citation>
    <scope>NUCLEOTIDE SEQUENCE [LARGE SCALE GENOMIC DNA]</scope>
</reference>
<comment type="catalytic activity">
    <reaction evidence="8">
        <text>ATP + H2O = ADP + phosphate + H(+)</text>
        <dbReference type="Rhea" id="RHEA:13065"/>
        <dbReference type="ChEBI" id="CHEBI:15377"/>
        <dbReference type="ChEBI" id="CHEBI:15378"/>
        <dbReference type="ChEBI" id="CHEBI:30616"/>
        <dbReference type="ChEBI" id="CHEBI:43474"/>
        <dbReference type="ChEBI" id="CHEBI:456216"/>
        <dbReference type="EC" id="5.6.2.4"/>
    </reaction>
</comment>